<dbReference type="SUPFAM" id="SSF53335">
    <property type="entry name" value="S-adenosyl-L-methionine-dependent methyltransferases"/>
    <property type="match status" value="1"/>
</dbReference>
<gene>
    <name evidence="5" type="ORF">I6N95_24020</name>
</gene>
<dbReference type="Proteomes" id="UP000674938">
    <property type="component" value="Unassembled WGS sequence"/>
</dbReference>
<name>A0A940SY54_9ENTE</name>
<evidence type="ECO:0000313" key="5">
    <source>
        <dbReference type="EMBL" id="MBP1044081.1"/>
    </source>
</evidence>
<evidence type="ECO:0000256" key="2">
    <source>
        <dbReference type="ARBA" id="ARBA00022679"/>
    </source>
</evidence>
<protein>
    <submittedName>
        <fullName evidence="5">Class I SAM-dependent methyltransferase</fullName>
    </submittedName>
</protein>
<keyword evidence="6" id="KW-1185">Reference proteome</keyword>
<dbReference type="InterPro" id="IPR029063">
    <property type="entry name" value="SAM-dependent_MTases_sf"/>
</dbReference>
<accession>A0A940SY54</accession>
<sequence>MTNHYDDEQFFKAYQEMDRSKYGLESAGEWHELQKLLPDFSGKRVLDLGCGYGWHCRYAVDQGATYVLGIDLSKKMLAKAREMTDSPKIVYQEGDLQELDKLTESFDVVISSLAIHYVADFGKLVTHVNRLLVPGGQFIFSVEHPVFTAEGKQEWCYDNEGQLKHWPVDNYYIEGQRQSRFLGQEIVKYHKTLTTYLNTLLINGFQLNQIVEPQPSQELLRKNPELKEELRRPMMLLVSAEAKES</sequence>
<dbReference type="GO" id="GO:0032259">
    <property type="term" value="P:methylation"/>
    <property type="evidence" value="ECO:0007669"/>
    <property type="project" value="UniProtKB-KW"/>
</dbReference>
<dbReference type="RefSeq" id="WP_209532238.1">
    <property type="nucleotide sequence ID" value="NZ_JAEEGA010000022.1"/>
</dbReference>
<dbReference type="InterPro" id="IPR013216">
    <property type="entry name" value="Methyltransf_11"/>
</dbReference>
<evidence type="ECO:0000256" key="3">
    <source>
        <dbReference type="ARBA" id="ARBA00022691"/>
    </source>
</evidence>
<evidence type="ECO:0000259" key="4">
    <source>
        <dbReference type="Pfam" id="PF08241"/>
    </source>
</evidence>
<dbReference type="GO" id="GO:0008757">
    <property type="term" value="F:S-adenosylmethionine-dependent methyltransferase activity"/>
    <property type="evidence" value="ECO:0007669"/>
    <property type="project" value="InterPro"/>
</dbReference>
<evidence type="ECO:0000313" key="6">
    <source>
        <dbReference type="Proteomes" id="UP000674938"/>
    </source>
</evidence>
<feature type="domain" description="Methyltransferase type 11" evidence="4">
    <location>
        <begin position="46"/>
        <end position="140"/>
    </location>
</feature>
<evidence type="ECO:0000256" key="1">
    <source>
        <dbReference type="ARBA" id="ARBA00022603"/>
    </source>
</evidence>
<keyword evidence="3" id="KW-0949">S-adenosyl-L-methionine</keyword>
<comment type="caution">
    <text evidence="5">The sequence shown here is derived from an EMBL/GenBank/DDBJ whole genome shotgun (WGS) entry which is preliminary data.</text>
</comment>
<dbReference type="CDD" id="cd02440">
    <property type="entry name" value="AdoMet_MTases"/>
    <property type="match status" value="1"/>
</dbReference>
<reference evidence="5" key="1">
    <citation type="submission" date="2020-12" db="EMBL/GenBank/DDBJ databases">
        <title>Vagococcus allomyrinae sp. nov. and Enterococcus lavae sp. nov., isolated from the larvae of Allomyrina dichotoma.</title>
        <authorList>
            <person name="Lee S.D."/>
        </authorList>
    </citation>
    <scope>NUCLEOTIDE SEQUENCE</scope>
    <source>
        <strain evidence="5">BWB3-3</strain>
    </source>
</reference>
<dbReference type="AlphaFoldDB" id="A0A940SY54"/>
<dbReference type="PANTHER" id="PTHR43464:SF19">
    <property type="entry name" value="UBIQUINONE BIOSYNTHESIS O-METHYLTRANSFERASE, MITOCHONDRIAL"/>
    <property type="match status" value="1"/>
</dbReference>
<organism evidence="5 6">
    <name type="scientific">Vagococcus allomyrinae</name>
    <dbReference type="NCBI Taxonomy" id="2794353"/>
    <lineage>
        <taxon>Bacteria</taxon>
        <taxon>Bacillati</taxon>
        <taxon>Bacillota</taxon>
        <taxon>Bacilli</taxon>
        <taxon>Lactobacillales</taxon>
        <taxon>Enterococcaceae</taxon>
        <taxon>Vagococcus</taxon>
    </lineage>
</organism>
<dbReference type="PANTHER" id="PTHR43464">
    <property type="entry name" value="METHYLTRANSFERASE"/>
    <property type="match status" value="1"/>
</dbReference>
<proteinExistence type="predicted"/>
<dbReference type="EMBL" id="JAEEGA010000022">
    <property type="protein sequence ID" value="MBP1044081.1"/>
    <property type="molecule type" value="Genomic_DNA"/>
</dbReference>
<keyword evidence="1 5" id="KW-0489">Methyltransferase</keyword>
<keyword evidence="2" id="KW-0808">Transferase</keyword>
<dbReference type="Gene3D" id="3.40.50.150">
    <property type="entry name" value="Vaccinia Virus protein VP39"/>
    <property type="match status" value="1"/>
</dbReference>
<dbReference type="Pfam" id="PF08241">
    <property type="entry name" value="Methyltransf_11"/>
    <property type="match status" value="1"/>
</dbReference>